<feature type="transmembrane region" description="Helical" evidence="1">
    <location>
        <begin position="323"/>
        <end position="344"/>
    </location>
</feature>
<proteinExistence type="predicted"/>
<dbReference type="InterPro" id="IPR012337">
    <property type="entry name" value="RNaseH-like_sf"/>
</dbReference>
<evidence type="ECO:0000313" key="4">
    <source>
        <dbReference type="Proteomes" id="UP001597085"/>
    </source>
</evidence>
<evidence type="ECO:0000259" key="2">
    <source>
        <dbReference type="Pfam" id="PF01609"/>
    </source>
</evidence>
<feature type="domain" description="Transposase IS4-like" evidence="2">
    <location>
        <begin position="171"/>
        <end position="335"/>
    </location>
</feature>
<dbReference type="RefSeq" id="WP_256421577.1">
    <property type="nucleotide sequence ID" value="NZ_JANHDI010000008.1"/>
</dbReference>
<protein>
    <submittedName>
        <fullName evidence="3">Transposase</fullName>
    </submittedName>
</protein>
<keyword evidence="4" id="KW-1185">Reference proteome</keyword>
<evidence type="ECO:0000256" key="1">
    <source>
        <dbReference type="SAM" id="Phobius"/>
    </source>
</evidence>
<dbReference type="Pfam" id="PF01609">
    <property type="entry name" value="DDE_Tnp_1"/>
    <property type="match status" value="1"/>
</dbReference>
<keyword evidence="1" id="KW-1133">Transmembrane helix</keyword>
<reference evidence="3 4" key="1">
    <citation type="journal article" date="2019" name="Int. J. Syst. Evol. Microbiol.">
        <title>The Global Catalogue of Microorganisms (GCM) 10K type strain sequencing project: providing services to taxonomists for standard genome sequencing and annotation.</title>
        <authorList>
            <consortium name="The Broad Institute Genomics Platform"/>
            <consortium name="The Broad Institute Genome Sequencing Center for Infectious Disease"/>
            <person name="Wu L."/>
            <person name="Ma J."/>
        </authorList>
    </citation>
    <scope>NUCLEOTIDE SEQUENCE [LARGE SCALE GENOMIC DNA]</scope>
    <source>
        <strain evidence="3 4">CGMCC 1.12121</strain>
    </source>
</reference>
<dbReference type="AlphaFoldDB" id="A0ABD6CIN0"/>
<evidence type="ECO:0000313" key="3">
    <source>
        <dbReference type="EMBL" id="MFD1597546.1"/>
    </source>
</evidence>
<dbReference type="SUPFAM" id="SSF53098">
    <property type="entry name" value="Ribonuclease H-like"/>
    <property type="match status" value="1"/>
</dbReference>
<name>A0ABD6CIN0_9EURY</name>
<keyword evidence="1" id="KW-0812">Transmembrane</keyword>
<gene>
    <name evidence="3" type="ORF">ACFSBX_01020</name>
</gene>
<sequence>MIHATEAKQLSRAASALLFTHLDFATKPNGQYPSEDFERVLARSAFDGEFVHTTAKELQVARSEDIDLQQRSPLAKSLLYHLRGLSPDAIDAQFDGVRAAIFAHARRQRAFTRPVDVARDIHEWLYYGSADTPHVCAVNPDRGTNLAYAFVTLCIVDPAVRFTLASESVEANDSHTLRESIRRLVATARQFVEINRVYCDRGFYRVPLVETLVELDVDFVVRAPQTVGVKRALDAHDAFPFVTDYEMVRKNPPTGRVPVTLVVVPHRRRDDDSFCLVTNCAVSEDAAEPLAEAYRRRWGIETSYRKIGEFLPRTSSPTFAVRLFEFLFAVAMYNLWILVCLFLADKRELIDRPAVSTALFRRFVLSVPDG</sequence>
<accession>A0ABD6CIN0</accession>
<comment type="caution">
    <text evidence="3">The sequence shown here is derived from an EMBL/GenBank/DDBJ whole genome shotgun (WGS) entry which is preliminary data.</text>
</comment>
<keyword evidence="1" id="KW-0472">Membrane</keyword>
<organism evidence="3 4">
    <name type="scientific">Halobellus rarus</name>
    <dbReference type="NCBI Taxonomy" id="1126237"/>
    <lineage>
        <taxon>Archaea</taxon>
        <taxon>Methanobacteriati</taxon>
        <taxon>Methanobacteriota</taxon>
        <taxon>Stenosarchaea group</taxon>
        <taxon>Halobacteria</taxon>
        <taxon>Halobacteriales</taxon>
        <taxon>Haloferacaceae</taxon>
        <taxon>Halobellus</taxon>
    </lineage>
</organism>
<dbReference type="Proteomes" id="UP001597085">
    <property type="component" value="Unassembled WGS sequence"/>
</dbReference>
<dbReference type="EMBL" id="JBHUDK010000002">
    <property type="protein sequence ID" value="MFD1597546.1"/>
    <property type="molecule type" value="Genomic_DNA"/>
</dbReference>
<dbReference type="InterPro" id="IPR002559">
    <property type="entry name" value="Transposase_11"/>
</dbReference>